<keyword evidence="2" id="KW-1185">Reference proteome</keyword>
<sequence>MWAFFSRRLRMWLILAIAVPVGGWLSGKVADLIEKRRGPNTVSRTLNQARGWLQRRSKGPLAARTTAKDRPAR</sequence>
<evidence type="ECO:0000313" key="2">
    <source>
        <dbReference type="Proteomes" id="UP001143463"/>
    </source>
</evidence>
<dbReference type="Proteomes" id="UP001143463">
    <property type="component" value="Unassembled WGS sequence"/>
</dbReference>
<comment type="caution">
    <text evidence="1">The sequence shown here is derived from an EMBL/GenBank/DDBJ whole genome shotgun (WGS) entry which is preliminary data.</text>
</comment>
<dbReference type="EMBL" id="BSFQ01000018">
    <property type="protein sequence ID" value="GLL12975.1"/>
    <property type="molecule type" value="Genomic_DNA"/>
</dbReference>
<proteinExistence type="predicted"/>
<protein>
    <submittedName>
        <fullName evidence="1">Uncharacterized protein</fullName>
    </submittedName>
</protein>
<reference evidence="1" key="1">
    <citation type="journal article" date="2014" name="Int. J. Syst. Evol. Microbiol.">
        <title>Complete genome sequence of Corynebacterium casei LMG S-19264T (=DSM 44701T), isolated from a smear-ripened cheese.</title>
        <authorList>
            <consortium name="US DOE Joint Genome Institute (JGI-PGF)"/>
            <person name="Walter F."/>
            <person name="Albersmeier A."/>
            <person name="Kalinowski J."/>
            <person name="Ruckert C."/>
        </authorList>
    </citation>
    <scope>NUCLEOTIDE SEQUENCE</scope>
    <source>
        <strain evidence="1">VKM Ac-1069</strain>
    </source>
</reference>
<name>A0A9W6L4V9_9PSEU</name>
<evidence type="ECO:0000313" key="1">
    <source>
        <dbReference type="EMBL" id="GLL12975.1"/>
    </source>
</evidence>
<accession>A0A9W6L4V9</accession>
<dbReference type="RefSeq" id="WP_037043043.1">
    <property type="nucleotide sequence ID" value="NZ_BAAAUZ010000006.1"/>
</dbReference>
<organism evidence="1 2">
    <name type="scientific">Pseudonocardia halophobica</name>
    <dbReference type="NCBI Taxonomy" id="29401"/>
    <lineage>
        <taxon>Bacteria</taxon>
        <taxon>Bacillati</taxon>
        <taxon>Actinomycetota</taxon>
        <taxon>Actinomycetes</taxon>
        <taxon>Pseudonocardiales</taxon>
        <taxon>Pseudonocardiaceae</taxon>
        <taxon>Pseudonocardia</taxon>
    </lineage>
</organism>
<dbReference type="AlphaFoldDB" id="A0A9W6L4V9"/>
<gene>
    <name evidence="1" type="ORF">GCM10017577_41180</name>
</gene>
<reference evidence="1" key="2">
    <citation type="submission" date="2023-01" db="EMBL/GenBank/DDBJ databases">
        <authorList>
            <person name="Sun Q."/>
            <person name="Evtushenko L."/>
        </authorList>
    </citation>
    <scope>NUCLEOTIDE SEQUENCE</scope>
    <source>
        <strain evidence="1">VKM Ac-1069</strain>
    </source>
</reference>